<dbReference type="AlphaFoldDB" id="A0A1H8XDF3"/>
<protein>
    <submittedName>
        <fullName evidence="1">Uncharacterized protein</fullName>
    </submittedName>
</protein>
<reference evidence="1 2" key="1">
    <citation type="submission" date="2016-10" db="EMBL/GenBank/DDBJ databases">
        <authorList>
            <person name="de Groot N.N."/>
        </authorList>
    </citation>
    <scope>NUCLEOTIDE SEQUENCE [LARGE SCALE GENOMIC DNA]</scope>
    <source>
        <strain evidence="1 2">DSM 13305</strain>
    </source>
</reference>
<gene>
    <name evidence="1" type="ORF">SAMN04490178_12266</name>
</gene>
<sequence length="58" mass="6578">MAVVKCTKCGKVFNTEGAILKPIGDGGYMECCPKCGSTSVYYVDDFQREEEDRWWKGF</sequence>
<dbReference type="STRING" id="112903.SAMN04490178_12266"/>
<evidence type="ECO:0000313" key="2">
    <source>
        <dbReference type="Proteomes" id="UP000198847"/>
    </source>
</evidence>
<dbReference type="Proteomes" id="UP000198847">
    <property type="component" value="Unassembled WGS sequence"/>
</dbReference>
<evidence type="ECO:0000313" key="1">
    <source>
        <dbReference type="EMBL" id="SEP37821.1"/>
    </source>
</evidence>
<name>A0A1H8XDF3_9FIRM</name>
<organism evidence="1 2">
    <name type="scientific">Propionispora vibrioides</name>
    <dbReference type="NCBI Taxonomy" id="112903"/>
    <lineage>
        <taxon>Bacteria</taxon>
        <taxon>Bacillati</taxon>
        <taxon>Bacillota</taxon>
        <taxon>Negativicutes</taxon>
        <taxon>Selenomonadales</taxon>
        <taxon>Sporomusaceae</taxon>
        <taxon>Propionispora</taxon>
    </lineage>
</organism>
<dbReference type="EMBL" id="FODY01000022">
    <property type="protein sequence ID" value="SEP37821.1"/>
    <property type="molecule type" value="Genomic_DNA"/>
</dbReference>
<proteinExistence type="predicted"/>
<accession>A0A1H8XDF3</accession>
<keyword evidence="2" id="KW-1185">Reference proteome</keyword>
<dbReference type="RefSeq" id="WP_177173629.1">
    <property type="nucleotide sequence ID" value="NZ_FODY01000022.1"/>
</dbReference>